<dbReference type="Proteomes" id="UP001603013">
    <property type="component" value="Unassembled WGS sequence"/>
</dbReference>
<organism evidence="1 2">
    <name type="scientific">Streptomyces lateritius</name>
    <dbReference type="NCBI Taxonomy" id="67313"/>
    <lineage>
        <taxon>Bacteria</taxon>
        <taxon>Bacillati</taxon>
        <taxon>Actinomycetota</taxon>
        <taxon>Actinomycetes</taxon>
        <taxon>Kitasatosporales</taxon>
        <taxon>Streptomycetaceae</taxon>
        <taxon>Streptomyces</taxon>
    </lineage>
</organism>
<accession>A0ABW6Y6H9</accession>
<proteinExistence type="predicted"/>
<sequence>MAAAPDEVETATGIHVSVFCLSIAPGALPGRLLVDAHPLTAVLATGAAFTLAASRAAVLSGRTSPS</sequence>
<dbReference type="RefSeq" id="WP_391933093.1">
    <property type="nucleotide sequence ID" value="NZ_JBIBSM010000002.1"/>
</dbReference>
<reference evidence="1 2" key="1">
    <citation type="submission" date="2024-10" db="EMBL/GenBank/DDBJ databases">
        <title>The Natural Products Discovery Center: Release of the First 8490 Sequenced Strains for Exploring Actinobacteria Biosynthetic Diversity.</title>
        <authorList>
            <person name="Kalkreuter E."/>
            <person name="Kautsar S.A."/>
            <person name="Yang D."/>
            <person name="Bader C.D."/>
            <person name="Teijaro C.N."/>
            <person name="Fluegel L."/>
            <person name="Davis C.M."/>
            <person name="Simpson J.R."/>
            <person name="Lauterbach L."/>
            <person name="Steele A.D."/>
            <person name="Gui C."/>
            <person name="Meng S."/>
            <person name="Li G."/>
            <person name="Viehrig K."/>
            <person name="Ye F."/>
            <person name="Su P."/>
            <person name="Kiefer A.F."/>
            <person name="Nichols A."/>
            <person name="Cepeda A.J."/>
            <person name="Yan W."/>
            <person name="Fan B."/>
            <person name="Jiang Y."/>
            <person name="Adhikari A."/>
            <person name="Zheng C.-J."/>
            <person name="Schuster L."/>
            <person name="Cowan T.M."/>
            <person name="Smanski M.J."/>
            <person name="Chevrette M.G."/>
            <person name="De Carvalho L.P.S."/>
            <person name="Shen B."/>
        </authorList>
    </citation>
    <scope>NUCLEOTIDE SEQUENCE [LARGE SCALE GENOMIC DNA]</scope>
    <source>
        <strain evidence="1 2">NPDC015755</strain>
    </source>
</reference>
<evidence type="ECO:0000313" key="2">
    <source>
        <dbReference type="Proteomes" id="UP001603013"/>
    </source>
</evidence>
<comment type="caution">
    <text evidence="1">The sequence shown here is derived from an EMBL/GenBank/DDBJ whole genome shotgun (WGS) entry which is preliminary data.</text>
</comment>
<dbReference type="EMBL" id="JBIBSM010000002">
    <property type="protein sequence ID" value="MFF8275398.1"/>
    <property type="molecule type" value="Genomic_DNA"/>
</dbReference>
<protein>
    <submittedName>
        <fullName evidence="1">Uncharacterized protein</fullName>
    </submittedName>
</protein>
<keyword evidence="2" id="KW-1185">Reference proteome</keyword>
<gene>
    <name evidence="1" type="ORF">ACF05T_04645</name>
</gene>
<evidence type="ECO:0000313" key="1">
    <source>
        <dbReference type="EMBL" id="MFF8275398.1"/>
    </source>
</evidence>
<name>A0ABW6Y6H9_9ACTN</name>